<feature type="domain" description="Carbamoyltransferase" evidence="2">
    <location>
        <begin position="2"/>
        <end position="348"/>
    </location>
</feature>
<accession>A0A956NEL3</accession>
<dbReference type="InterPro" id="IPR043129">
    <property type="entry name" value="ATPase_NBD"/>
</dbReference>
<dbReference type="Pfam" id="PF02543">
    <property type="entry name" value="Carbam_trans_N"/>
    <property type="match status" value="1"/>
</dbReference>
<feature type="domain" description="Carbamoyltransferase C-terminal" evidence="3">
    <location>
        <begin position="398"/>
        <end position="568"/>
    </location>
</feature>
<dbReference type="InterPro" id="IPR051338">
    <property type="entry name" value="NodU/CmcH_Carbamoyltrnsfr"/>
</dbReference>
<dbReference type="AlphaFoldDB" id="A0A956NEL3"/>
<dbReference type="InterPro" id="IPR031730">
    <property type="entry name" value="Carbam_trans_C"/>
</dbReference>
<dbReference type="Gene3D" id="3.30.420.40">
    <property type="match status" value="2"/>
</dbReference>
<gene>
    <name evidence="4" type="ORF">KDA27_19325</name>
</gene>
<reference evidence="4" key="2">
    <citation type="journal article" date="2021" name="Microbiome">
        <title>Successional dynamics and alternative stable states in a saline activated sludge microbial community over 9 years.</title>
        <authorList>
            <person name="Wang Y."/>
            <person name="Ye J."/>
            <person name="Ju F."/>
            <person name="Liu L."/>
            <person name="Boyd J.A."/>
            <person name="Deng Y."/>
            <person name="Parks D.H."/>
            <person name="Jiang X."/>
            <person name="Yin X."/>
            <person name="Woodcroft B.J."/>
            <person name="Tyson G.W."/>
            <person name="Hugenholtz P."/>
            <person name="Polz M.F."/>
            <person name="Zhang T."/>
        </authorList>
    </citation>
    <scope>NUCLEOTIDE SEQUENCE</scope>
    <source>
        <strain evidence="4">HKST-UBA02</strain>
    </source>
</reference>
<dbReference type="CDD" id="cd24100">
    <property type="entry name" value="ASKHA_NBD_MJ1051-like_N"/>
    <property type="match status" value="1"/>
</dbReference>
<evidence type="ECO:0000313" key="5">
    <source>
        <dbReference type="Proteomes" id="UP000739538"/>
    </source>
</evidence>
<dbReference type="InterPro" id="IPR038152">
    <property type="entry name" value="Carbam_trans_C_sf"/>
</dbReference>
<protein>
    <submittedName>
        <fullName evidence="4">Carbamoyltransferase</fullName>
    </submittedName>
</protein>
<comment type="caution">
    <text evidence="4">The sequence shown here is derived from an EMBL/GenBank/DDBJ whole genome shotgun (WGS) entry which is preliminary data.</text>
</comment>
<evidence type="ECO:0000259" key="2">
    <source>
        <dbReference type="Pfam" id="PF02543"/>
    </source>
</evidence>
<dbReference type="Proteomes" id="UP000739538">
    <property type="component" value="Unassembled WGS sequence"/>
</dbReference>
<name>A0A956NEL3_UNCEI</name>
<organism evidence="4 5">
    <name type="scientific">Eiseniibacteriota bacterium</name>
    <dbReference type="NCBI Taxonomy" id="2212470"/>
    <lineage>
        <taxon>Bacteria</taxon>
        <taxon>Candidatus Eiseniibacteriota</taxon>
    </lineage>
</organism>
<dbReference type="EMBL" id="JAGQHS010000131">
    <property type="protein sequence ID" value="MCA9757952.1"/>
    <property type="molecule type" value="Genomic_DNA"/>
</dbReference>
<comment type="similarity">
    <text evidence="1">Belongs to the NodU/CmcH family.</text>
</comment>
<dbReference type="Pfam" id="PF16861">
    <property type="entry name" value="Carbam_trans_C"/>
    <property type="match status" value="1"/>
</dbReference>
<evidence type="ECO:0000256" key="1">
    <source>
        <dbReference type="ARBA" id="ARBA00006129"/>
    </source>
</evidence>
<dbReference type="GO" id="GO:0003824">
    <property type="term" value="F:catalytic activity"/>
    <property type="evidence" value="ECO:0007669"/>
    <property type="project" value="InterPro"/>
</dbReference>
<dbReference type="InterPro" id="IPR003696">
    <property type="entry name" value="Carbtransf_dom"/>
</dbReference>
<evidence type="ECO:0000259" key="3">
    <source>
        <dbReference type="Pfam" id="PF16861"/>
    </source>
</evidence>
<dbReference type="PANTHER" id="PTHR34847:SF1">
    <property type="entry name" value="NODULATION PROTEIN U"/>
    <property type="match status" value="1"/>
</dbReference>
<proteinExistence type="inferred from homology"/>
<dbReference type="SUPFAM" id="SSF53067">
    <property type="entry name" value="Actin-like ATPase domain"/>
    <property type="match status" value="1"/>
</dbReference>
<evidence type="ECO:0000313" key="4">
    <source>
        <dbReference type="EMBL" id="MCA9757952.1"/>
    </source>
</evidence>
<sequence>MKVLGISDSSVCGGASVSVDGHVLASINEERLDRQKLSTGFPRRAIQRVMEVAGLDFEELDKVQVSDRHNYFKPKSSYWEGWLVDHPNRKKEIMATISSQVSAMVGNNDLAQAAYYKLKRKLTEKRPSQLAELLQGDFGITAPIEHVDHHFCHATSAYYTAGFPDCTVITLDGGGDGLCSRVYRVRNGVFESLNHLGSYHSIGNYYAYVTRICGFTAHKHEGKITGLAAFGEPKFREQLSKMIAFDGKQIRNRGNAYYWSAVKKLEASLPESYDKKDLASSIQRVLEDVVVAYCEHWVKASGIPRVAVAGGVFANVRLNQKIHELSCVEELFVHPGMGDEGLSFGAALTPNVVPDRHCPPVVDDVYLGPGFSDSEIEATLKSRGVSYRREDQLEQRIAELLAQGHVVARFDGRMEYGPRALGNRSVLYQPNDPSANDWLNQHLKRTEFMPFAPVVREEIADRCFLGMDGARETARFMTITFDCTEEMRRLCPGVVHVDGTARPQVIRKKDNPGYYRILEEYEAITGLPTIVNTSFNVHDEPIVCSPDDALNGFLDGDLDYLAIGTFLAEGRNAKTRERLVTSASNVS</sequence>
<dbReference type="Gene3D" id="3.90.870.20">
    <property type="entry name" value="Carbamoyltransferase, C-terminal domain"/>
    <property type="match status" value="1"/>
</dbReference>
<dbReference type="PANTHER" id="PTHR34847">
    <property type="entry name" value="NODULATION PROTEIN U"/>
    <property type="match status" value="1"/>
</dbReference>
<reference evidence="4" key="1">
    <citation type="submission" date="2020-04" db="EMBL/GenBank/DDBJ databases">
        <authorList>
            <person name="Zhang T."/>
        </authorList>
    </citation>
    <scope>NUCLEOTIDE SEQUENCE</scope>
    <source>
        <strain evidence="4">HKST-UBA02</strain>
    </source>
</reference>